<dbReference type="GO" id="GO:0003676">
    <property type="term" value="F:nucleic acid binding"/>
    <property type="evidence" value="ECO:0007669"/>
    <property type="project" value="InterPro"/>
</dbReference>
<name>A0A4Y2G6A6_ARAVE</name>
<dbReference type="AlphaFoldDB" id="A0A4Y2G6A6"/>
<proteinExistence type="predicted"/>
<dbReference type="InterPro" id="IPR052709">
    <property type="entry name" value="Transposase-MT_Hybrid"/>
</dbReference>
<dbReference type="OrthoDB" id="6707908at2759"/>
<comment type="caution">
    <text evidence="1">The sequence shown here is derived from an EMBL/GenBank/DDBJ whole genome shotgun (WGS) entry which is preliminary data.</text>
</comment>
<dbReference type="PANTHER" id="PTHR46060:SF3">
    <property type="entry name" value="PROTEIN GVQW3"/>
    <property type="match status" value="1"/>
</dbReference>
<accession>A0A4Y2G6A6</accession>
<keyword evidence="2" id="KW-1185">Reference proteome</keyword>
<gene>
    <name evidence="1" type="ORF">AVEN_24963_1</name>
</gene>
<dbReference type="PANTHER" id="PTHR46060">
    <property type="entry name" value="MARINER MOS1 TRANSPOSASE-LIKE PROTEIN"/>
    <property type="match status" value="1"/>
</dbReference>
<evidence type="ECO:0008006" key="3">
    <source>
        <dbReference type="Google" id="ProtNLM"/>
    </source>
</evidence>
<dbReference type="Proteomes" id="UP000499080">
    <property type="component" value="Unassembled WGS sequence"/>
</dbReference>
<dbReference type="EMBL" id="BGPR01001227">
    <property type="protein sequence ID" value="GBM48777.1"/>
    <property type="molecule type" value="Genomic_DNA"/>
</dbReference>
<dbReference type="Gene3D" id="3.30.420.10">
    <property type="entry name" value="Ribonuclease H-like superfamily/Ribonuclease H"/>
    <property type="match status" value="1"/>
</dbReference>
<protein>
    <recommendedName>
        <fullName evidence="3">Histone-lysine N-methyltransferase SETMAR</fullName>
    </recommendedName>
</protein>
<reference evidence="1 2" key="1">
    <citation type="journal article" date="2019" name="Sci. Rep.">
        <title>Orb-weaving spider Araneus ventricosus genome elucidates the spidroin gene catalogue.</title>
        <authorList>
            <person name="Kono N."/>
            <person name="Nakamura H."/>
            <person name="Ohtoshi R."/>
            <person name="Moran D.A.P."/>
            <person name="Shinohara A."/>
            <person name="Yoshida Y."/>
            <person name="Fujiwara M."/>
            <person name="Mori M."/>
            <person name="Tomita M."/>
            <person name="Arakawa K."/>
        </authorList>
    </citation>
    <scope>NUCLEOTIDE SEQUENCE [LARGE SCALE GENOMIC DNA]</scope>
</reference>
<evidence type="ECO:0000313" key="1">
    <source>
        <dbReference type="EMBL" id="GBM48777.1"/>
    </source>
</evidence>
<organism evidence="1 2">
    <name type="scientific">Araneus ventricosus</name>
    <name type="common">Orbweaver spider</name>
    <name type="synonym">Epeira ventricosa</name>
    <dbReference type="NCBI Taxonomy" id="182803"/>
    <lineage>
        <taxon>Eukaryota</taxon>
        <taxon>Metazoa</taxon>
        <taxon>Ecdysozoa</taxon>
        <taxon>Arthropoda</taxon>
        <taxon>Chelicerata</taxon>
        <taxon>Arachnida</taxon>
        <taxon>Araneae</taxon>
        <taxon>Araneomorphae</taxon>
        <taxon>Entelegynae</taxon>
        <taxon>Araneoidea</taxon>
        <taxon>Araneidae</taxon>
        <taxon>Araneus</taxon>
    </lineage>
</organism>
<sequence length="139" mass="16215">MHLNVIMDYVRHVAIMRYRLGRLHYACKRSRLLQDNLPILLHDNAHCPVARNVTNILRRWHWEVLEHPPYSHDINPCDFDLLPQLKEPLRGTRFPDVTSVLRAVGRSGAIINKQHLAISIPDSKESLSKRLCKLCRRQG</sequence>
<dbReference type="InterPro" id="IPR036397">
    <property type="entry name" value="RNaseH_sf"/>
</dbReference>
<evidence type="ECO:0000313" key="2">
    <source>
        <dbReference type="Proteomes" id="UP000499080"/>
    </source>
</evidence>